<proteinExistence type="predicted"/>
<organism evidence="4 5">
    <name type="scientific">Strongylocentrotus purpuratus</name>
    <name type="common">Purple sea urchin</name>
    <dbReference type="NCBI Taxonomy" id="7668"/>
    <lineage>
        <taxon>Eukaryota</taxon>
        <taxon>Metazoa</taxon>
        <taxon>Echinodermata</taxon>
        <taxon>Eleutherozoa</taxon>
        <taxon>Echinozoa</taxon>
        <taxon>Echinoidea</taxon>
        <taxon>Euechinoidea</taxon>
        <taxon>Echinacea</taxon>
        <taxon>Camarodonta</taxon>
        <taxon>Echinidea</taxon>
        <taxon>Strongylocentrotidae</taxon>
        <taxon>Strongylocentrotus</taxon>
    </lineage>
</organism>
<dbReference type="KEGG" id="spu:115929094"/>
<evidence type="ECO:0000313" key="4">
    <source>
        <dbReference type="EnsemblMetazoa" id="XP_030853120"/>
    </source>
</evidence>
<keyword evidence="5" id="KW-1185">Reference proteome</keyword>
<dbReference type="Proteomes" id="UP000007110">
    <property type="component" value="Unassembled WGS sequence"/>
</dbReference>
<dbReference type="InParanoid" id="A0A7M7PKQ2"/>
<reference evidence="5" key="1">
    <citation type="submission" date="2015-02" db="EMBL/GenBank/DDBJ databases">
        <title>Genome sequencing for Strongylocentrotus purpuratus.</title>
        <authorList>
            <person name="Murali S."/>
            <person name="Liu Y."/>
            <person name="Vee V."/>
            <person name="English A."/>
            <person name="Wang M."/>
            <person name="Skinner E."/>
            <person name="Han Y."/>
            <person name="Muzny D.M."/>
            <person name="Worley K.C."/>
            <person name="Gibbs R.A."/>
        </authorList>
    </citation>
    <scope>NUCLEOTIDE SEQUENCE</scope>
</reference>
<dbReference type="SMART" id="SM00201">
    <property type="entry name" value="SO"/>
    <property type="match status" value="1"/>
</dbReference>
<dbReference type="InterPro" id="IPR036024">
    <property type="entry name" value="Somatomedin_B-like_dom_sf"/>
</dbReference>
<dbReference type="InterPro" id="IPR053231">
    <property type="entry name" value="GPCR_LN-TM7"/>
</dbReference>
<dbReference type="EnsemblMetazoa" id="XM_030997260">
    <property type="protein sequence ID" value="XP_030853120"/>
    <property type="gene ID" value="LOC115929094"/>
</dbReference>
<name>A0A7M7PKQ2_STRPU</name>
<dbReference type="PANTHER" id="PTHR45902">
    <property type="entry name" value="LATROPHILIN RECEPTOR-LIKE PROTEIN A"/>
    <property type="match status" value="1"/>
</dbReference>
<feature type="signal peptide" evidence="2">
    <location>
        <begin position="1"/>
        <end position="26"/>
    </location>
</feature>
<dbReference type="GeneID" id="115929094"/>
<evidence type="ECO:0000313" key="5">
    <source>
        <dbReference type="Proteomes" id="UP000007110"/>
    </source>
</evidence>
<evidence type="ECO:0000256" key="2">
    <source>
        <dbReference type="SAM" id="SignalP"/>
    </source>
</evidence>
<evidence type="ECO:0000256" key="1">
    <source>
        <dbReference type="ARBA" id="ARBA00023157"/>
    </source>
</evidence>
<dbReference type="PROSITE" id="PS00524">
    <property type="entry name" value="SMB_1"/>
    <property type="match status" value="1"/>
</dbReference>
<feature type="domain" description="SMB" evidence="3">
    <location>
        <begin position="50"/>
        <end position="92"/>
    </location>
</feature>
<dbReference type="SUPFAM" id="SSF90188">
    <property type="entry name" value="Somatomedin B domain"/>
    <property type="match status" value="1"/>
</dbReference>
<protein>
    <recommendedName>
        <fullName evidence="3">SMB domain-containing protein</fullName>
    </recommendedName>
</protein>
<feature type="chain" id="PRO_5029824808" description="SMB domain-containing protein" evidence="2">
    <location>
        <begin position="27"/>
        <end position="182"/>
    </location>
</feature>
<dbReference type="RefSeq" id="XP_030853120.1">
    <property type="nucleotide sequence ID" value="XM_030997260.1"/>
</dbReference>
<dbReference type="Pfam" id="PF01033">
    <property type="entry name" value="Somatomedin_B"/>
    <property type="match status" value="1"/>
</dbReference>
<dbReference type="Gene3D" id="4.10.410.20">
    <property type="match status" value="1"/>
</dbReference>
<dbReference type="InterPro" id="IPR001212">
    <property type="entry name" value="Somatomedin_B_dom"/>
</dbReference>
<dbReference type="OrthoDB" id="98591at2759"/>
<evidence type="ECO:0000259" key="3">
    <source>
        <dbReference type="PROSITE" id="PS50958"/>
    </source>
</evidence>
<keyword evidence="2" id="KW-0732">Signal</keyword>
<sequence>MFIMMKTHQLLFVLLGFLSAHLHVDAYVLDEDSGLEELFTMCMNGSCESESFSCTNRCGSSLPNSRSCQCDHECLILGDCCLDYEHLCIPLAIRHHTRMVASSLPVPDTSLSSSVSQEDEGNRAASSIGDNFLIPPSVIVANYPDFDLSLRRSHMHLGDRACVKASTVDLTGFRQITTKEMC</sequence>
<reference evidence="4" key="2">
    <citation type="submission" date="2021-01" db="UniProtKB">
        <authorList>
            <consortium name="EnsemblMetazoa"/>
        </authorList>
    </citation>
    <scope>IDENTIFICATION</scope>
</reference>
<accession>A0A7M7PKQ2</accession>
<dbReference type="PROSITE" id="PS50958">
    <property type="entry name" value="SMB_2"/>
    <property type="match status" value="1"/>
</dbReference>
<dbReference type="PANTHER" id="PTHR45902:SF4">
    <property type="entry name" value="G-PROTEIN COUPLED RECEPTORS FAMILY 2 PROFILE 2 DOMAIN-CONTAINING PROTEIN"/>
    <property type="match status" value="1"/>
</dbReference>
<keyword evidence="1" id="KW-1015">Disulfide bond</keyword>
<dbReference type="AlphaFoldDB" id="A0A7M7PKQ2"/>